<dbReference type="RefSeq" id="WP_131802820.1">
    <property type="nucleotide sequence ID" value="NZ_FQXB01000005.1"/>
</dbReference>
<organism evidence="2 3">
    <name type="scientific">Cognatiyoonia sediminum</name>
    <dbReference type="NCBI Taxonomy" id="1508389"/>
    <lineage>
        <taxon>Bacteria</taxon>
        <taxon>Pseudomonadati</taxon>
        <taxon>Pseudomonadota</taxon>
        <taxon>Alphaproteobacteria</taxon>
        <taxon>Rhodobacterales</taxon>
        <taxon>Paracoccaceae</taxon>
        <taxon>Cognatiyoonia</taxon>
    </lineage>
</organism>
<dbReference type="Proteomes" id="UP000184074">
    <property type="component" value="Unassembled WGS sequence"/>
</dbReference>
<dbReference type="EMBL" id="FQXB01000005">
    <property type="protein sequence ID" value="SHH33532.1"/>
    <property type="molecule type" value="Genomic_DNA"/>
</dbReference>
<evidence type="ECO:0000313" key="3">
    <source>
        <dbReference type="Proteomes" id="UP000184074"/>
    </source>
</evidence>
<keyword evidence="3" id="KW-1185">Reference proteome</keyword>
<reference evidence="2 3" key="1">
    <citation type="submission" date="2016-11" db="EMBL/GenBank/DDBJ databases">
        <authorList>
            <person name="Jaros S."/>
            <person name="Januszkiewicz K."/>
            <person name="Wedrychowicz H."/>
        </authorList>
    </citation>
    <scope>NUCLEOTIDE SEQUENCE [LARGE SCALE GENOMIC DNA]</scope>
    <source>
        <strain evidence="2 3">DSM 28715</strain>
    </source>
</reference>
<dbReference type="AlphaFoldDB" id="A0A1M5S4J1"/>
<gene>
    <name evidence="2" type="ORF">SAMN05444003_2857</name>
</gene>
<dbReference type="OrthoDB" id="7866965at2"/>
<keyword evidence="1" id="KW-0732">Signal</keyword>
<feature type="signal peptide" evidence="1">
    <location>
        <begin position="1"/>
        <end position="22"/>
    </location>
</feature>
<accession>A0A1M5S4J1</accession>
<protein>
    <submittedName>
        <fullName evidence="2">Uncharacterized protein</fullName>
    </submittedName>
</protein>
<proteinExistence type="predicted"/>
<evidence type="ECO:0000256" key="1">
    <source>
        <dbReference type="SAM" id="SignalP"/>
    </source>
</evidence>
<feature type="chain" id="PRO_5012748129" evidence="1">
    <location>
        <begin position="23"/>
        <end position="143"/>
    </location>
</feature>
<evidence type="ECO:0000313" key="2">
    <source>
        <dbReference type="EMBL" id="SHH33532.1"/>
    </source>
</evidence>
<sequence>MHLKTLAVSISCLLATATAIHAESCQIDGPDIFDGFTLKDISQLIDLPDPETVRAVQLLERPWVDRIISGELQSFSKSWCDIGIQDMIVELRIPVEDDAIRAIEQRALYVWDSSGEPVGWRIEALGERFQCARGDDPYAALCP</sequence>
<dbReference type="STRING" id="1508389.SAMN05444003_2857"/>
<name>A0A1M5S4J1_9RHOB</name>